<organism evidence="2 3">
    <name type="scientific">Penicillium steckii</name>
    <dbReference type="NCBI Taxonomy" id="303698"/>
    <lineage>
        <taxon>Eukaryota</taxon>
        <taxon>Fungi</taxon>
        <taxon>Dikarya</taxon>
        <taxon>Ascomycota</taxon>
        <taxon>Pezizomycotina</taxon>
        <taxon>Eurotiomycetes</taxon>
        <taxon>Eurotiomycetidae</taxon>
        <taxon>Eurotiales</taxon>
        <taxon>Aspergillaceae</taxon>
        <taxon>Penicillium</taxon>
    </lineage>
</organism>
<evidence type="ECO:0000313" key="2">
    <source>
        <dbReference type="EMBL" id="OQE29851.1"/>
    </source>
</evidence>
<comment type="caution">
    <text evidence="2">The sequence shown here is derived from an EMBL/GenBank/DDBJ whole genome shotgun (WGS) entry which is preliminary data.</text>
</comment>
<evidence type="ECO:0000313" key="3">
    <source>
        <dbReference type="Proteomes" id="UP000191285"/>
    </source>
</evidence>
<evidence type="ECO:0000256" key="1">
    <source>
        <dbReference type="SAM" id="MobiDB-lite"/>
    </source>
</evidence>
<dbReference type="EMBL" id="MLKD01000002">
    <property type="protein sequence ID" value="OQE29851.1"/>
    <property type="molecule type" value="Genomic_DNA"/>
</dbReference>
<feature type="compositionally biased region" description="Polar residues" evidence="1">
    <location>
        <begin position="18"/>
        <end position="36"/>
    </location>
</feature>
<proteinExistence type="predicted"/>
<feature type="compositionally biased region" description="Low complexity" evidence="1">
    <location>
        <begin position="37"/>
        <end position="46"/>
    </location>
</feature>
<gene>
    <name evidence="2" type="ORF">PENSTE_c002G00168</name>
</gene>
<feature type="compositionally biased region" description="Basic and acidic residues" evidence="1">
    <location>
        <begin position="1"/>
        <end position="17"/>
    </location>
</feature>
<dbReference type="Proteomes" id="UP000191285">
    <property type="component" value="Unassembled WGS sequence"/>
</dbReference>
<accession>A0A1V6TUB4</accession>
<name>A0A1V6TUB4_9EURO</name>
<dbReference type="AlphaFoldDB" id="A0A1V6TUB4"/>
<dbReference type="OrthoDB" id="4359245at2759"/>
<keyword evidence="3" id="KW-1185">Reference proteome</keyword>
<sequence>MSETPKASHSDHDDCHSLRSSLTKVPSLQSETSTLVPESNPESSSKSKPETLIFSRLAPLRVNMRISAQYHKRESLYFIDIAGMFSDNTSIKMYSKDKNGPSLAKCSFNKFRSSKIIFSLRGGQRSIMNLVSDHGYYQWSIPIPQDTNNHHITRKRFFIWRRAAELDRNPRTAEALNLELATPDPYKVHAIYAGALPGSGRGGILELNDDLGGDFKVMVLLSLSALVEKARQKRDRNGDNTARLMAFG</sequence>
<reference evidence="3" key="1">
    <citation type="journal article" date="2017" name="Nat. Microbiol.">
        <title>Global analysis of biosynthetic gene clusters reveals vast potential of secondary metabolite production in Penicillium species.</title>
        <authorList>
            <person name="Nielsen J.C."/>
            <person name="Grijseels S."/>
            <person name="Prigent S."/>
            <person name="Ji B."/>
            <person name="Dainat J."/>
            <person name="Nielsen K.F."/>
            <person name="Frisvad J.C."/>
            <person name="Workman M."/>
            <person name="Nielsen J."/>
        </authorList>
    </citation>
    <scope>NUCLEOTIDE SEQUENCE [LARGE SCALE GENOMIC DNA]</scope>
    <source>
        <strain evidence="3">IBT 24891</strain>
    </source>
</reference>
<evidence type="ECO:0008006" key="4">
    <source>
        <dbReference type="Google" id="ProtNLM"/>
    </source>
</evidence>
<feature type="region of interest" description="Disordered" evidence="1">
    <location>
        <begin position="1"/>
        <end position="50"/>
    </location>
</feature>
<protein>
    <recommendedName>
        <fullName evidence="4">Tubby C-terminal domain-containing protein</fullName>
    </recommendedName>
</protein>